<name>A0A4R6K1S7_9ACTN</name>
<dbReference type="OrthoDB" id="9804511at2"/>
<dbReference type="InterPro" id="IPR000421">
    <property type="entry name" value="FA58C"/>
</dbReference>
<dbReference type="PANTHER" id="PTHR12143">
    <property type="entry name" value="PEPTIDE N-GLYCANASE PNGASE -RELATED"/>
    <property type="match status" value="1"/>
</dbReference>
<dbReference type="Gene3D" id="2.70.98.10">
    <property type="match status" value="1"/>
</dbReference>
<gene>
    <name evidence="4" type="ORF">C8E87_4802</name>
</gene>
<evidence type="ECO:0000256" key="1">
    <source>
        <dbReference type="SAM" id="MobiDB-lite"/>
    </source>
</evidence>
<feature type="signal peptide" evidence="2">
    <location>
        <begin position="1"/>
        <end position="29"/>
    </location>
</feature>
<keyword evidence="5" id="KW-1185">Reference proteome</keyword>
<evidence type="ECO:0000256" key="2">
    <source>
        <dbReference type="SAM" id="SignalP"/>
    </source>
</evidence>
<dbReference type="FunFam" id="3.30.2080.10:FF:000001">
    <property type="entry name" value="Alpha-1,2-mannosidase subfamily"/>
    <property type="match status" value="1"/>
</dbReference>
<sequence length="1415" mass="151288">MRRPRWIAATVPLAMVGTMLMGAPAQAKAAGFASSFEAGQAQPDWTDTSERASGVDGTVIVGMPGSLRERVTAIAVNAQPNANEGGNNLNDGDEATKWLVDTPTSWAQYTLDEPAEVLRYALTSANDAPERDPRDWNLQGSADGANWTTVDTRSDETFDERFQTKTYEVANPASFKIYRLNITGHPSGNLTQLADLELADGNVTPPPTGPMQSRVGNGPASSPTAKANVGYTGLKAFQIAGRQTAEGRGYSYNKVFDVNIEVTDKSELSYLIFPEFNRKDLSNPATYTAVDLAFTDGSYLSEMPARDQHGIKVSPSEQGKSKTLYTSQWNLKKANIGQVAKGKTIDRILVGYDKPNGPAGFRTWFDDISISEVTPPTPRAHLSEYADTRRGTQSSNDYSRGNNFPATAVPHGFNFWTPVTDAGATNWLYQWSRQNNADNKPTIQAFSASHQPSPWMGDRQTFQVMPSTALNASRTARALPFSHDNEVAKPYYYGVTFDNGLRTEFAPTDHAALFKFTFPGDAGNLILDNVNPDAGLTIDAANRAISGWTDVNSGDLSAGWTRMFVYATFDKAVTASGSLAAGNRPSTGYASFADKTVHMRIATSLISVAQAKHNLDLEIAGDATLESVRDAARTAWDAKMRTVEVEGASEDQLVTLYSNLYRLFLYPNSAFENTGSNESPVYKHTVQSAVTSPGSTPTETGAPVKDGKVYVNNGFWDTYRTTWPAYALLTPKMAGEMVDGFVQQYRDGGWISRWSAPGYANLMVGTSSDVAFADAYRKGVKGFDVEEAYQAAVRNATVTPPNQNVGRKGLATAIFKGYTPSDATGEAMSWAMDGYINDFGISEMAAALAEKTGEKRYSEEAEYFRNRALNYVNMFDKSVGFFQGKNSSGVWRQSPENYDPRVWGYDYTETNGWNMAFHVPQDGQGLANLYGGKKGLADKLDKFFTTGETATFPGSYGGTIHEMLEARDVRMGQYGHSNQPSHHIIYMYDYAGQPAKAQKLVREALSRLYLGSEIGQGYPGDEDNGEMSAWQVFSALGFYPLQMGSPAYAVGSPLFKKATVNLENGKKIVINAPANSAENVYVQDLKINGAPYKSTSIPHDKLAGGAVLDFTMGPNPSSWGADAPPPSITTGNAPANPLRDLTGPGKGTASTAALVDDTSTTQGSGPFTYEFTSTGEQATYYTLTSGSAAGGDPSSWIVRGSYDGTTWTTIDTRSGEKFSWRRQTRPFKIASPGRYKHYSIVAEGTLAEVELLGKPAPACTTTISDEVSGALTISSGVTCLAPGATVKGLVTVRGGASLHATGANLRTALTATGAGTVSLIDSTVSGSVTATGSGAVSLAASTVSGFVTATDSGPVSIEGSTVRGIVTLTGGKTSTVVAGNTINGALTCTANKPAPVNNGLRNTGTGLRLGQCSKL</sequence>
<dbReference type="GO" id="GO:0000224">
    <property type="term" value="F:peptide-N4-(N-acetyl-beta-glucosaminyl)asparagine amidase activity"/>
    <property type="evidence" value="ECO:0007669"/>
    <property type="project" value="TreeGrafter"/>
</dbReference>
<dbReference type="SUPFAM" id="SSF49785">
    <property type="entry name" value="Galactose-binding domain-like"/>
    <property type="match status" value="1"/>
</dbReference>
<dbReference type="PROSITE" id="PS50022">
    <property type="entry name" value="FA58C_3"/>
    <property type="match status" value="1"/>
</dbReference>
<dbReference type="GO" id="GO:0005829">
    <property type="term" value="C:cytosol"/>
    <property type="evidence" value="ECO:0007669"/>
    <property type="project" value="TreeGrafter"/>
</dbReference>
<feature type="domain" description="F5/8 type C" evidence="3">
    <location>
        <begin position="48"/>
        <end position="201"/>
    </location>
</feature>
<evidence type="ECO:0000259" key="3">
    <source>
        <dbReference type="PROSITE" id="PS50022"/>
    </source>
</evidence>
<feature type="chain" id="PRO_5020732256" evidence="2">
    <location>
        <begin position="30"/>
        <end position="1415"/>
    </location>
</feature>
<dbReference type="EMBL" id="SNWR01000001">
    <property type="protein sequence ID" value="TDO41075.1"/>
    <property type="molecule type" value="Genomic_DNA"/>
</dbReference>
<dbReference type="Pfam" id="PF17678">
    <property type="entry name" value="Glyco_hydro_92N"/>
    <property type="match status" value="1"/>
</dbReference>
<feature type="compositionally biased region" description="Basic and acidic residues" evidence="1">
    <location>
        <begin position="381"/>
        <end position="390"/>
    </location>
</feature>
<dbReference type="Gene3D" id="2.60.120.260">
    <property type="entry name" value="Galactose-binding domain-like"/>
    <property type="match status" value="2"/>
</dbReference>
<dbReference type="Pfam" id="PF00754">
    <property type="entry name" value="F5_F8_type_C"/>
    <property type="match status" value="1"/>
</dbReference>
<dbReference type="NCBIfam" id="TIGR01180">
    <property type="entry name" value="aman2_put"/>
    <property type="match status" value="1"/>
</dbReference>
<dbReference type="SUPFAM" id="SSF48208">
    <property type="entry name" value="Six-hairpin glycosidases"/>
    <property type="match status" value="1"/>
</dbReference>
<dbReference type="InterPro" id="IPR005887">
    <property type="entry name" value="GH92_a_mannosidase_put"/>
</dbReference>
<accession>A0A4R6K1S7</accession>
<evidence type="ECO:0000313" key="4">
    <source>
        <dbReference type="EMBL" id="TDO41075.1"/>
    </source>
</evidence>
<comment type="caution">
    <text evidence="4">The sequence shown here is derived from an EMBL/GenBank/DDBJ whole genome shotgun (WGS) entry which is preliminary data.</text>
</comment>
<dbReference type="InterPro" id="IPR041371">
    <property type="entry name" value="GH92_N"/>
</dbReference>
<dbReference type="Gene3D" id="3.30.2080.10">
    <property type="entry name" value="GH92 mannosidase domain"/>
    <property type="match status" value="1"/>
</dbReference>
<dbReference type="InterPro" id="IPR008979">
    <property type="entry name" value="Galactose-bd-like_sf"/>
</dbReference>
<evidence type="ECO:0000313" key="5">
    <source>
        <dbReference type="Proteomes" id="UP000294901"/>
    </source>
</evidence>
<dbReference type="GO" id="GO:0030246">
    <property type="term" value="F:carbohydrate binding"/>
    <property type="evidence" value="ECO:0007669"/>
    <property type="project" value="InterPro"/>
</dbReference>
<proteinExistence type="predicted"/>
<keyword evidence="2" id="KW-0732">Signal</keyword>
<reference evidence="4 5" key="1">
    <citation type="submission" date="2019-03" db="EMBL/GenBank/DDBJ databases">
        <title>Sequencing the genomes of 1000 actinobacteria strains.</title>
        <authorList>
            <person name="Klenk H.-P."/>
        </authorList>
    </citation>
    <scope>NUCLEOTIDE SEQUENCE [LARGE SCALE GENOMIC DNA]</scope>
    <source>
        <strain evidence="4 5">DSM 43805</strain>
    </source>
</reference>
<protein>
    <submittedName>
        <fullName evidence="4">Putative alpha-1,2-mannosidase</fullName>
    </submittedName>
</protein>
<feature type="region of interest" description="Disordered" evidence="1">
    <location>
        <begin position="1116"/>
        <end position="1150"/>
    </location>
</feature>
<feature type="compositionally biased region" description="Polar residues" evidence="1">
    <location>
        <begin position="391"/>
        <end position="403"/>
    </location>
</feature>
<dbReference type="PANTHER" id="PTHR12143:SF43">
    <property type="entry name" value="PUTATIVE-RELATED"/>
    <property type="match status" value="1"/>
</dbReference>
<feature type="region of interest" description="Disordered" evidence="1">
    <location>
        <begin position="126"/>
        <end position="149"/>
    </location>
</feature>
<dbReference type="InterPro" id="IPR012939">
    <property type="entry name" value="Glyco_hydro_92"/>
</dbReference>
<dbReference type="InterPro" id="IPR050883">
    <property type="entry name" value="PNGase"/>
</dbReference>
<dbReference type="GO" id="GO:0005975">
    <property type="term" value="P:carbohydrate metabolic process"/>
    <property type="evidence" value="ECO:0007669"/>
    <property type="project" value="InterPro"/>
</dbReference>
<dbReference type="Gene3D" id="1.20.1050.60">
    <property type="entry name" value="alpha-1,2-mannosidase"/>
    <property type="match status" value="1"/>
</dbReference>
<dbReference type="GO" id="GO:0006516">
    <property type="term" value="P:glycoprotein catabolic process"/>
    <property type="evidence" value="ECO:0007669"/>
    <property type="project" value="TreeGrafter"/>
</dbReference>
<feature type="region of interest" description="Disordered" evidence="1">
    <location>
        <begin position="379"/>
        <end position="403"/>
    </location>
</feature>
<dbReference type="InterPro" id="IPR014718">
    <property type="entry name" value="GH-type_carb-bd"/>
</dbReference>
<dbReference type="Pfam" id="PF07971">
    <property type="entry name" value="Glyco_hydro_92"/>
    <property type="match status" value="1"/>
</dbReference>
<organism evidence="4 5">
    <name type="scientific">Paractinoplanes brasiliensis</name>
    <dbReference type="NCBI Taxonomy" id="52695"/>
    <lineage>
        <taxon>Bacteria</taxon>
        <taxon>Bacillati</taxon>
        <taxon>Actinomycetota</taxon>
        <taxon>Actinomycetes</taxon>
        <taxon>Micromonosporales</taxon>
        <taxon>Micromonosporaceae</taxon>
        <taxon>Paractinoplanes</taxon>
    </lineage>
</organism>
<dbReference type="InterPro" id="IPR008928">
    <property type="entry name" value="6-hairpin_glycosidase_sf"/>
</dbReference>
<dbReference type="Proteomes" id="UP000294901">
    <property type="component" value="Unassembled WGS sequence"/>
</dbReference>
<dbReference type="Gene3D" id="1.20.1610.10">
    <property type="entry name" value="alpha-1,2-mannosidases domains"/>
    <property type="match status" value="1"/>
</dbReference>
<dbReference type="FunFam" id="1.20.1050.60:FF:000001">
    <property type="entry name" value="Putative alpha-1,2-mannosidase"/>
    <property type="match status" value="1"/>
</dbReference>